<gene>
    <name evidence="4" type="ORF">QBC35DRAFT_459828</name>
</gene>
<feature type="chain" id="PRO_5042854104" evidence="3">
    <location>
        <begin position="23"/>
        <end position="543"/>
    </location>
</feature>
<evidence type="ECO:0000256" key="2">
    <source>
        <dbReference type="SAM" id="Phobius"/>
    </source>
</evidence>
<keyword evidence="5" id="KW-1185">Reference proteome</keyword>
<evidence type="ECO:0000313" key="4">
    <source>
        <dbReference type="EMBL" id="KAK4191790.1"/>
    </source>
</evidence>
<sequence>MGGLSFETAAVALVTLLRVSMGEYVESALSQGAWIWVSEPAQMRRGHQRGKDGAKLGDFKMFDDASRGLRGSFRLLWRLKARHLGCVGAVIIVLGHGFETFSQQMVTFEQQPRRFEGDLKNGTVLRDNPAPAPARAEVWDTYLHRGYVGGILPTLSTKAAVYSGIISTEIPLIGVTCLTANCSWPVVPTLGACGECVTLPTFLSCNKTMNTCTYSTASGTNLVNVNDDGERSIFKVAPVNGTVHSISSESRAYFSVFDLLSLTQTKDTEPVVTASECALWFCLQAYQISMSNGGQHQNLVGNYSTTTMSLTNSARRGEYRFVNIPDHQLNTLNTTRYAVTHEAMLALREFMASITSGTVTTTLNTLYSSSDWVEAMWNATTGDLSQWIQTFAASMTGEIRLHGSVSGTSAGRYDGNATQIMPVVKVSWMWLLYPGFMILLSIYFLFHTIIASSRDGICAWKSGVLPMLFCGVDEGLYERGGGYMDVPGGLEERVEGTRVAMFRGEDGRWGFREVEGDLRDAEEERVGEREGEEYGEKDERRVH</sequence>
<accession>A0AAN6X0S9</accession>
<feature type="signal peptide" evidence="3">
    <location>
        <begin position="1"/>
        <end position="22"/>
    </location>
</feature>
<proteinExistence type="predicted"/>
<evidence type="ECO:0000313" key="5">
    <source>
        <dbReference type="Proteomes" id="UP001302126"/>
    </source>
</evidence>
<keyword evidence="2" id="KW-0472">Membrane</keyword>
<dbReference type="EMBL" id="MU864357">
    <property type="protein sequence ID" value="KAK4191790.1"/>
    <property type="molecule type" value="Genomic_DNA"/>
</dbReference>
<comment type="caution">
    <text evidence="4">The sequence shown here is derived from an EMBL/GenBank/DDBJ whole genome shotgun (WGS) entry which is preliminary data.</text>
</comment>
<name>A0AAN6X0S9_9PEZI</name>
<feature type="region of interest" description="Disordered" evidence="1">
    <location>
        <begin position="518"/>
        <end position="543"/>
    </location>
</feature>
<evidence type="ECO:0000256" key="1">
    <source>
        <dbReference type="SAM" id="MobiDB-lite"/>
    </source>
</evidence>
<organism evidence="4 5">
    <name type="scientific">Podospora australis</name>
    <dbReference type="NCBI Taxonomy" id="1536484"/>
    <lineage>
        <taxon>Eukaryota</taxon>
        <taxon>Fungi</taxon>
        <taxon>Dikarya</taxon>
        <taxon>Ascomycota</taxon>
        <taxon>Pezizomycotina</taxon>
        <taxon>Sordariomycetes</taxon>
        <taxon>Sordariomycetidae</taxon>
        <taxon>Sordariales</taxon>
        <taxon>Podosporaceae</taxon>
        <taxon>Podospora</taxon>
    </lineage>
</organism>
<keyword evidence="2" id="KW-0812">Transmembrane</keyword>
<dbReference type="Proteomes" id="UP001302126">
    <property type="component" value="Unassembled WGS sequence"/>
</dbReference>
<dbReference type="Pfam" id="PF11374">
    <property type="entry name" value="DUF3176"/>
    <property type="match status" value="1"/>
</dbReference>
<evidence type="ECO:0000256" key="3">
    <source>
        <dbReference type="SAM" id="SignalP"/>
    </source>
</evidence>
<dbReference type="InterPro" id="IPR021514">
    <property type="entry name" value="DUF3176"/>
</dbReference>
<dbReference type="PANTHER" id="PTHR35394">
    <property type="entry name" value="DUF3176 DOMAIN-CONTAINING PROTEIN"/>
    <property type="match status" value="1"/>
</dbReference>
<feature type="transmembrane region" description="Helical" evidence="2">
    <location>
        <begin position="428"/>
        <end position="446"/>
    </location>
</feature>
<dbReference type="AlphaFoldDB" id="A0AAN6X0S9"/>
<reference evidence="4" key="1">
    <citation type="journal article" date="2023" name="Mol. Phylogenet. Evol.">
        <title>Genome-scale phylogeny and comparative genomics of the fungal order Sordariales.</title>
        <authorList>
            <person name="Hensen N."/>
            <person name="Bonometti L."/>
            <person name="Westerberg I."/>
            <person name="Brannstrom I.O."/>
            <person name="Guillou S."/>
            <person name="Cros-Aarteil S."/>
            <person name="Calhoun S."/>
            <person name="Haridas S."/>
            <person name="Kuo A."/>
            <person name="Mondo S."/>
            <person name="Pangilinan J."/>
            <person name="Riley R."/>
            <person name="LaButti K."/>
            <person name="Andreopoulos B."/>
            <person name="Lipzen A."/>
            <person name="Chen C."/>
            <person name="Yan M."/>
            <person name="Daum C."/>
            <person name="Ng V."/>
            <person name="Clum A."/>
            <person name="Steindorff A."/>
            <person name="Ohm R.A."/>
            <person name="Martin F."/>
            <person name="Silar P."/>
            <person name="Natvig D.O."/>
            <person name="Lalanne C."/>
            <person name="Gautier V."/>
            <person name="Ament-Velasquez S.L."/>
            <person name="Kruys A."/>
            <person name="Hutchinson M.I."/>
            <person name="Powell A.J."/>
            <person name="Barry K."/>
            <person name="Miller A.N."/>
            <person name="Grigoriev I.V."/>
            <person name="Debuchy R."/>
            <person name="Gladieux P."/>
            <person name="Hiltunen Thoren M."/>
            <person name="Johannesson H."/>
        </authorList>
    </citation>
    <scope>NUCLEOTIDE SEQUENCE</scope>
    <source>
        <strain evidence="4">PSN309</strain>
    </source>
</reference>
<protein>
    <submittedName>
        <fullName evidence="4">Uncharacterized protein</fullName>
    </submittedName>
</protein>
<reference evidence="4" key="2">
    <citation type="submission" date="2023-05" db="EMBL/GenBank/DDBJ databases">
        <authorList>
            <consortium name="Lawrence Berkeley National Laboratory"/>
            <person name="Steindorff A."/>
            <person name="Hensen N."/>
            <person name="Bonometti L."/>
            <person name="Westerberg I."/>
            <person name="Brannstrom I.O."/>
            <person name="Guillou S."/>
            <person name="Cros-Aarteil S."/>
            <person name="Calhoun S."/>
            <person name="Haridas S."/>
            <person name="Kuo A."/>
            <person name="Mondo S."/>
            <person name="Pangilinan J."/>
            <person name="Riley R."/>
            <person name="Labutti K."/>
            <person name="Andreopoulos B."/>
            <person name="Lipzen A."/>
            <person name="Chen C."/>
            <person name="Yanf M."/>
            <person name="Daum C."/>
            <person name="Ng V."/>
            <person name="Clum A."/>
            <person name="Ohm R."/>
            <person name="Martin F."/>
            <person name="Silar P."/>
            <person name="Natvig D."/>
            <person name="Lalanne C."/>
            <person name="Gautier V."/>
            <person name="Ament-Velasquez S.L."/>
            <person name="Kruys A."/>
            <person name="Hutchinson M.I."/>
            <person name="Powell A.J."/>
            <person name="Barry K."/>
            <person name="Miller A.N."/>
            <person name="Grigoriev I.V."/>
            <person name="Debuchy R."/>
            <person name="Gladieux P."/>
            <person name="Thoren M.H."/>
            <person name="Johannesson H."/>
        </authorList>
    </citation>
    <scope>NUCLEOTIDE SEQUENCE</scope>
    <source>
        <strain evidence="4">PSN309</strain>
    </source>
</reference>
<dbReference type="PANTHER" id="PTHR35394:SF5">
    <property type="entry name" value="DUF3176 DOMAIN-CONTAINING PROTEIN"/>
    <property type="match status" value="1"/>
</dbReference>
<keyword evidence="2" id="KW-1133">Transmembrane helix</keyword>
<keyword evidence="3" id="KW-0732">Signal</keyword>